<dbReference type="Gene3D" id="3.40.50.300">
    <property type="entry name" value="P-loop containing nucleotide triphosphate hydrolases"/>
    <property type="match status" value="1"/>
</dbReference>
<dbReference type="GO" id="GO:0006970">
    <property type="term" value="P:response to osmotic stress"/>
    <property type="evidence" value="ECO:0007669"/>
    <property type="project" value="UniProtKB-ARBA"/>
</dbReference>
<evidence type="ECO:0000256" key="4">
    <source>
        <dbReference type="ARBA" id="ARBA00022840"/>
    </source>
</evidence>
<dbReference type="OrthoDB" id="9802264at2"/>
<comment type="similarity">
    <text evidence="1">Belongs to the ABC transporter superfamily.</text>
</comment>
<dbReference type="InterPro" id="IPR017871">
    <property type="entry name" value="ABC_transporter-like_CS"/>
</dbReference>
<protein>
    <submittedName>
        <fullName evidence="6">Glycine/betaine ABC transporter</fullName>
    </submittedName>
</protein>
<dbReference type="InterPro" id="IPR027417">
    <property type="entry name" value="P-loop_NTPase"/>
</dbReference>
<organism evidence="6 7">
    <name type="scientific">Longibacter salinarum</name>
    <dbReference type="NCBI Taxonomy" id="1850348"/>
    <lineage>
        <taxon>Bacteria</taxon>
        <taxon>Pseudomonadati</taxon>
        <taxon>Rhodothermota</taxon>
        <taxon>Rhodothermia</taxon>
        <taxon>Rhodothermales</taxon>
        <taxon>Salisaetaceae</taxon>
        <taxon>Longibacter</taxon>
    </lineage>
</organism>
<evidence type="ECO:0000259" key="5">
    <source>
        <dbReference type="PROSITE" id="PS50893"/>
    </source>
</evidence>
<dbReference type="FunFam" id="3.40.50.300:FF:000201">
    <property type="entry name" value="Glycine betaine/L-proline ABC transporter ATP-binding protein"/>
    <property type="match status" value="1"/>
</dbReference>
<dbReference type="CDD" id="cd03294">
    <property type="entry name" value="ABC_Pro_Gly_Betaine"/>
    <property type="match status" value="1"/>
</dbReference>
<dbReference type="PROSITE" id="PS50893">
    <property type="entry name" value="ABC_TRANSPORTER_2"/>
    <property type="match status" value="1"/>
</dbReference>
<comment type="caution">
    <text evidence="6">The sequence shown here is derived from an EMBL/GenBank/DDBJ whole genome shotgun (WGS) entry which is preliminary data.</text>
</comment>
<evidence type="ECO:0000313" key="6">
    <source>
        <dbReference type="EMBL" id="PEN11108.1"/>
    </source>
</evidence>
<dbReference type="GO" id="GO:0016887">
    <property type="term" value="F:ATP hydrolysis activity"/>
    <property type="evidence" value="ECO:0007669"/>
    <property type="project" value="InterPro"/>
</dbReference>
<evidence type="ECO:0000256" key="3">
    <source>
        <dbReference type="ARBA" id="ARBA00022741"/>
    </source>
</evidence>
<reference evidence="6 7" key="1">
    <citation type="submission" date="2017-10" db="EMBL/GenBank/DDBJ databases">
        <title>Draft genome of Longibacter Salinarum.</title>
        <authorList>
            <person name="Goh K.M."/>
            <person name="Shamsir M.S."/>
            <person name="Lim S.W."/>
        </authorList>
    </citation>
    <scope>NUCLEOTIDE SEQUENCE [LARGE SCALE GENOMIC DNA]</scope>
    <source>
        <strain evidence="6 7">KCTC 52045</strain>
    </source>
</reference>
<dbReference type="PANTHER" id="PTHR43869">
    <property type="entry name" value="GLYCINE BETAINE/PROLINE BETAINE TRANSPORT SYSTEM ATP-BINDING PROTEIN PROV"/>
    <property type="match status" value="1"/>
</dbReference>
<dbReference type="PANTHER" id="PTHR43869:SF1">
    <property type="entry name" value="GLYCINE BETAINE_PROLINE BETAINE TRANSPORT SYSTEM ATP-BINDING PROTEIN PROV"/>
    <property type="match status" value="1"/>
</dbReference>
<keyword evidence="3" id="KW-0547">Nucleotide-binding</keyword>
<dbReference type="AlphaFoldDB" id="A0A2A8CTT4"/>
<proteinExistence type="inferred from homology"/>
<dbReference type="GO" id="GO:0031460">
    <property type="term" value="P:glycine betaine transport"/>
    <property type="evidence" value="ECO:0007669"/>
    <property type="project" value="InterPro"/>
</dbReference>
<evidence type="ECO:0000256" key="1">
    <source>
        <dbReference type="ARBA" id="ARBA00005417"/>
    </source>
</evidence>
<evidence type="ECO:0000256" key="2">
    <source>
        <dbReference type="ARBA" id="ARBA00022448"/>
    </source>
</evidence>
<dbReference type="GO" id="GO:0005524">
    <property type="term" value="F:ATP binding"/>
    <property type="evidence" value="ECO:0007669"/>
    <property type="project" value="UniProtKB-KW"/>
</dbReference>
<dbReference type="SMART" id="SM00382">
    <property type="entry name" value="AAA"/>
    <property type="match status" value="1"/>
</dbReference>
<feature type="domain" description="ABC transporter" evidence="5">
    <location>
        <begin position="21"/>
        <end position="264"/>
    </location>
</feature>
<dbReference type="RefSeq" id="WP_098079051.1">
    <property type="nucleotide sequence ID" value="NZ_PDEQ01000012.1"/>
</dbReference>
<dbReference type="SUPFAM" id="SSF52540">
    <property type="entry name" value="P-loop containing nucleoside triphosphate hydrolases"/>
    <property type="match status" value="1"/>
</dbReference>
<dbReference type="EMBL" id="PDEQ01000012">
    <property type="protein sequence ID" value="PEN11108.1"/>
    <property type="molecule type" value="Genomic_DNA"/>
</dbReference>
<dbReference type="InterPro" id="IPR005892">
    <property type="entry name" value="Gly-betaine_transp_ATP-bd"/>
</dbReference>
<dbReference type="InterPro" id="IPR051921">
    <property type="entry name" value="ABC_osmolyte_uptake_ATP-bind"/>
</dbReference>
<name>A0A2A8CTT4_9BACT</name>
<evidence type="ECO:0000313" key="7">
    <source>
        <dbReference type="Proteomes" id="UP000220102"/>
    </source>
</evidence>
<keyword evidence="4" id="KW-0067">ATP-binding</keyword>
<dbReference type="Proteomes" id="UP000220102">
    <property type="component" value="Unassembled WGS sequence"/>
</dbReference>
<dbReference type="InterPro" id="IPR003439">
    <property type="entry name" value="ABC_transporter-like_ATP-bd"/>
</dbReference>
<keyword evidence="2" id="KW-0813">Transport</keyword>
<dbReference type="GO" id="GO:0016020">
    <property type="term" value="C:membrane"/>
    <property type="evidence" value="ECO:0007669"/>
    <property type="project" value="InterPro"/>
</dbReference>
<dbReference type="PROSITE" id="PS00211">
    <property type="entry name" value="ABC_TRANSPORTER_1"/>
    <property type="match status" value="1"/>
</dbReference>
<sequence length="337" mass="36749">MSQITVDGLTKIFGDDVEAALDLLDAGSSKAEILEQTGCTVAIRDASFSVEEGETFVVMGRSGSGKSTLLRCLNGLVTPSRGTVEVEGEDLTAMSRERLREVCRRRLAMVFQQFGLFPHRTVAGNVAFGLEVSGVADEERSRRVEDALVQVGLDGYEDKHPDELSGGMQQRVGLARALATDPDILLMDEPFSALDPLIRTELQNEVMRLQRERRRTIVFITHDVDEAFRLADRLAIMEGGKIVQTGVPVDILAKPATPYVRDFVADVDRTRALTAADIVQNGTTDAESNGWPELDPDMRLGDVAARVLRDGPHRVSENGTSLGSISPDDIARILQSS</sequence>
<accession>A0A2A8CTT4</accession>
<dbReference type="Pfam" id="PF00005">
    <property type="entry name" value="ABC_tran"/>
    <property type="match status" value="1"/>
</dbReference>
<dbReference type="InterPro" id="IPR003593">
    <property type="entry name" value="AAA+_ATPase"/>
</dbReference>
<keyword evidence="7" id="KW-1185">Reference proteome</keyword>
<dbReference type="NCBIfam" id="TIGR01186">
    <property type="entry name" value="proV"/>
    <property type="match status" value="1"/>
</dbReference>
<gene>
    <name evidence="6" type="ORF">CRI94_16945</name>
</gene>